<dbReference type="InterPro" id="IPR001387">
    <property type="entry name" value="Cro/C1-type_HTH"/>
</dbReference>
<comment type="caution">
    <text evidence="3">The sequence shown here is derived from an EMBL/GenBank/DDBJ whole genome shotgun (WGS) entry which is preliminary data.</text>
</comment>
<dbReference type="Proteomes" id="UP000587760">
    <property type="component" value="Unassembled WGS sequence"/>
</dbReference>
<evidence type="ECO:0000256" key="1">
    <source>
        <dbReference type="ARBA" id="ARBA00023125"/>
    </source>
</evidence>
<dbReference type="SUPFAM" id="SSF47413">
    <property type="entry name" value="lambda repressor-like DNA-binding domains"/>
    <property type="match status" value="1"/>
</dbReference>
<dbReference type="InterPro" id="IPR013430">
    <property type="entry name" value="Toxin_antidote_HigA"/>
</dbReference>
<dbReference type="Pfam" id="PF01381">
    <property type="entry name" value="HTH_3"/>
    <property type="match status" value="1"/>
</dbReference>
<evidence type="ECO:0000259" key="2">
    <source>
        <dbReference type="PROSITE" id="PS50943"/>
    </source>
</evidence>
<dbReference type="InterPro" id="IPR010982">
    <property type="entry name" value="Lambda_DNA-bd_dom_sf"/>
</dbReference>
<protein>
    <submittedName>
        <fullName evidence="3">Addiction module HigA family antidote</fullName>
    </submittedName>
</protein>
<accession>A0A841RFU4</accession>
<dbReference type="AlphaFoldDB" id="A0A841RFU4"/>
<sequence length="100" mass="11547">MENDLIELSTPGEVLKEEFLDPMGITPYALAKAIFVDPPRIAAIINGKRKITADTALRFSRFFGNSAEFWINMQSRYDVEMVLEKKRDELNRIIKFHRAS</sequence>
<gene>
    <name evidence="3" type="ORF">HNR50_003551</name>
</gene>
<dbReference type="Gene3D" id="1.10.260.40">
    <property type="entry name" value="lambda repressor-like DNA-binding domains"/>
    <property type="match status" value="1"/>
</dbReference>
<dbReference type="GO" id="GO:0003677">
    <property type="term" value="F:DNA binding"/>
    <property type="evidence" value="ECO:0007669"/>
    <property type="project" value="UniProtKB-KW"/>
</dbReference>
<reference evidence="3 4" key="1">
    <citation type="submission" date="2020-08" db="EMBL/GenBank/DDBJ databases">
        <title>Genomic Encyclopedia of Type Strains, Phase IV (KMG-IV): sequencing the most valuable type-strain genomes for metagenomic binning, comparative biology and taxonomic classification.</title>
        <authorList>
            <person name="Goeker M."/>
        </authorList>
    </citation>
    <scope>NUCLEOTIDE SEQUENCE [LARGE SCALE GENOMIC DNA]</scope>
    <source>
        <strain evidence="3 4">DSM 2461</strain>
    </source>
</reference>
<proteinExistence type="predicted"/>
<feature type="domain" description="HTH cro/C1-type" evidence="2">
    <location>
        <begin position="24"/>
        <end position="70"/>
    </location>
</feature>
<dbReference type="NCBIfam" id="TIGR02607">
    <property type="entry name" value="antidote_HigA"/>
    <property type="match status" value="1"/>
</dbReference>
<dbReference type="PANTHER" id="PTHR36924:SF1">
    <property type="entry name" value="ANTITOXIN HIGA-1"/>
    <property type="match status" value="1"/>
</dbReference>
<organism evidence="3 4">
    <name type="scientific">Spirochaeta isovalerica</name>
    <dbReference type="NCBI Taxonomy" id="150"/>
    <lineage>
        <taxon>Bacteria</taxon>
        <taxon>Pseudomonadati</taxon>
        <taxon>Spirochaetota</taxon>
        <taxon>Spirochaetia</taxon>
        <taxon>Spirochaetales</taxon>
        <taxon>Spirochaetaceae</taxon>
        <taxon>Spirochaeta</taxon>
    </lineage>
</organism>
<evidence type="ECO:0000313" key="3">
    <source>
        <dbReference type="EMBL" id="MBB6481870.1"/>
    </source>
</evidence>
<evidence type="ECO:0000313" key="4">
    <source>
        <dbReference type="Proteomes" id="UP000587760"/>
    </source>
</evidence>
<dbReference type="PROSITE" id="PS50943">
    <property type="entry name" value="HTH_CROC1"/>
    <property type="match status" value="1"/>
</dbReference>
<dbReference type="CDD" id="cd00093">
    <property type="entry name" value="HTH_XRE"/>
    <property type="match status" value="1"/>
</dbReference>
<dbReference type="EMBL" id="JACHGJ010000008">
    <property type="protein sequence ID" value="MBB6481870.1"/>
    <property type="molecule type" value="Genomic_DNA"/>
</dbReference>
<dbReference type="SMART" id="SM00530">
    <property type="entry name" value="HTH_XRE"/>
    <property type="match status" value="1"/>
</dbReference>
<dbReference type="PANTHER" id="PTHR36924">
    <property type="entry name" value="ANTITOXIN HIGA-1"/>
    <property type="match status" value="1"/>
</dbReference>
<keyword evidence="1" id="KW-0238">DNA-binding</keyword>
<dbReference type="RefSeq" id="WP_184748105.1">
    <property type="nucleotide sequence ID" value="NZ_JACHGJ010000008.1"/>
</dbReference>
<name>A0A841RFU4_9SPIO</name>
<keyword evidence="4" id="KW-1185">Reference proteome</keyword>